<evidence type="ECO:0000313" key="10">
    <source>
        <dbReference type="EMBL" id="PRP87844.1"/>
    </source>
</evidence>
<proteinExistence type="inferred from homology"/>
<evidence type="ECO:0000256" key="5">
    <source>
        <dbReference type="ARBA" id="ARBA00022889"/>
    </source>
</evidence>
<dbReference type="PANTHER" id="PTHR46507:SF4">
    <property type="entry name" value="SSX FAMILY MEMBER 2 INTERACTING PROTEIN"/>
    <property type="match status" value="1"/>
</dbReference>
<dbReference type="InterPro" id="IPR021622">
    <property type="entry name" value="Afadin/alpha-actinin-bd"/>
</dbReference>
<evidence type="ECO:0000256" key="9">
    <source>
        <dbReference type="SAM" id="Coils"/>
    </source>
</evidence>
<dbReference type="GO" id="GO:0035735">
    <property type="term" value="P:intraciliary transport involved in cilium assembly"/>
    <property type="evidence" value="ECO:0007669"/>
    <property type="project" value="TreeGrafter"/>
</dbReference>
<keyword evidence="11" id="KW-1185">Reference proteome</keyword>
<dbReference type="STRING" id="1890364.A0A2P6NV45"/>
<evidence type="ECO:0000256" key="2">
    <source>
        <dbReference type="ARBA" id="ARBA00004300"/>
    </source>
</evidence>
<dbReference type="InterPro" id="IPR052300">
    <property type="entry name" value="Adhesion_Centrosome_assoc"/>
</dbReference>
<evidence type="ECO:0000256" key="8">
    <source>
        <dbReference type="ARBA" id="ARBA00023212"/>
    </source>
</evidence>
<dbReference type="InParanoid" id="A0A2P6NV45"/>
<organism evidence="10 11">
    <name type="scientific">Planoprotostelium fungivorum</name>
    <dbReference type="NCBI Taxonomy" id="1890364"/>
    <lineage>
        <taxon>Eukaryota</taxon>
        <taxon>Amoebozoa</taxon>
        <taxon>Evosea</taxon>
        <taxon>Variosea</taxon>
        <taxon>Cavosteliida</taxon>
        <taxon>Cavosteliaceae</taxon>
        <taxon>Planoprotostelium</taxon>
    </lineage>
</organism>
<dbReference type="GO" id="GO:0036064">
    <property type="term" value="C:ciliary basal body"/>
    <property type="evidence" value="ECO:0007669"/>
    <property type="project" value="TreeGrafter"/>
</dbReference>
<feature type="coiled-coil region" evidence="9">
    <location>
        <begin position="254"/>
        <end position="288"/>
    </location>
</feature>
<reference evidence="10 11" key="1">
    <citation type="journal article" date="2018" name="Genome Biol. Evol.">
        <title>Multiple Roots of Fruiting Body Formation in Amoebozoa.</title>
        <authorList>
            <person name="Hillmann F."/>
            <person name="Forbes G."/>
            <person name="Novohradska S."/>
            <person name="Ferling I."/>
            <person name="Riege K."/>
            <person name="Groth M."/>
            <person name="Westermann M."/>
            <person name="Marz M."/>
            <person name="Spaller T."/>
            <person name="Winckler T."/>
            <person name="Schaap P."/>
            <person name="Glockner G."/>
        </authorList>
    </citation>
    <scope>NUCLEOTIDE SEQUENCE [LARGE SCALE GENOMIC DNA]</scope>
    <source>
        <strain evidence="10 11">Jena</strain>
    </source>
</reference>
<evidence type="ECO:0000256" key="7">
    <source>
        <dbReference type="ARBA" id="ARBA00023054"/>
    </source>
</evidence>
<comment type="caution">
    <text evidence="10">The sequence shown here is derived from an EMBL/GenBank/DDBJ whole genome shotgun (WGS) entry which is preliminary data.</text>
</comment>
<protein>
    <submittedName>
        <fullName evidence="10">Uncharacterized protein</fullName>
    </submittedName>
</protein>
<dbReference type="AlphaFoldDB" id="A0A2P6NV45"/>
<keyword evidence="7 9" id="KW-0175">Coiled coil</keyword>
<dbReference type="Proteomes" id="UP000241769">
    <property type="component" value="Unassembled WGS sequence"/>
</dbReference>
<keyword evidence="4" id="KW-0963">Cytoplasm</keyword>
<dbReference type="GO" id="GO:0007155">
    <property type="term" value="P:cell adhesion"/>
    <property type="evidence" value="ECO:0007669"/>
    <property type="project" value="UniProtKB-KW"/>
</dbReference>
<sequence>MLIVCQYDEPSIEIQNTSQEPSVFCTTSNIANSINFLNQALTSMNVDGIRLSGSVTEDEKAQLINILYELLQRQRKAEAAREDLSDANRKLQAIRETITLSKLINILYELLQRQRKAEAAREDLSDANRKLQAIRETITLSKNRLEDRVSQLEREIEQRKIKERLSAETFSQKETKWSTEREELQKKVNNLIYKDTQYQHELRKKELNMNKLKERMQALVAEKNREAKPIDLKKKPAKNDDVYRSVIQSYDIKISELRVENSDLRGSLQDLQSELKDLMNSHQEAVRHLQRAGDISLHGDGLDGAIDLPFDLLRDEFEEKMRGNMAALRDRLDRLSIPAEEEISLREKELEKIVREQDNLLRLSLQHHLQPAREYSMEHSTVEHERETIEREKRYVAEQRQKLEEEKRHLHDEIERERKQMQKNKMTAEEESFWNACSTPAASEAPPPYTPSVSTPLRPALKLRGVELSPISLPSPRSRKMWNIPVDTHALNQQITLLKTTNWSEEEEKENWNENSSEARNFAPARICLRNDLLTRTHDLANMLLAFWIPAATGLESSSCGGELQIVNSGLFVNYSRVLLRRTRSMEPKKIKLVHDCEITADDVFIKGMTWCLSTLETYKAWSLTRLGFVVLLLSVIRCESVIGNIIVDGTCDELELAYLRCFSVNTEAST</sequence>
<accession>A0A2P6NV45</accession>
<evidence type="ECO:0000256" key="4">
    <source>
        <dbReference type="ARBA" id="ARBA00022490"/>
    </source>
</evidence>
<keyword evidence="8" id="KW-0206">Cytoskeleton</keyword>
<dbReference type="GO" id="GO:0034451">
    <property type="term" value="C:centriolar satellite"/>
    <property type="evidence" value="ECO:0007669"/>
    <property type="project" value="TreeGrafter"/>
</dbReference>
<dbReference type="EMBL" id="MDYQ01000017">
    <property type="protein sequence ID" value="PRP87844.1"/>
    <property type="molecule type" value="Genomic_DNA"/>
</dbReference>
<comment type="similarity">
    <text evidence="3">Belongs to the ADIP family.</text>
</comment>
<dbReference type="PANTHER" id="PTHR46507">
    <property type="entry name" value="AFADIN- AND ALPHA-ACTININ-BINDING PROTEIN"/>
    <property type="match status" value="1"/>
</dbReference>
<dbReference type="Pfam" id="PF11559">
    <property type="entry name" value="ADIP"/>
    <property type="match status" value="1"/>
</dbReference>
<dbReference type="OrthoDB" id="312015at2759"/>
<feature type="coiled-coil region" evidence="9">
    <location>
        <begin position="195"/>
        <end position="222"/>
    </location>
</feature>
<evidence type="ECO:0000256" key="3">
    <source>
        <dbReference type="ARBA" id="ARBA00009291"/>
    </source>
</evidence>
<keyword evidence="5" id="KW-0130">Cell adhesion</keyword>
<name>A0A2P6NV45_9EUKA</name>
<evidence type="ECO:0000256" key="1">
    <source>
        <dbReference type="ARBA" id="ARBA00004282"/>
    </source>
</evidence>
<keyword evidence="6" id="KW-0965">Cell junction</keyword>
<comment type="subcellular location">
    <subcellularLocation>
        <location evidence="1">Cell junction</location>
    </subcellularLocation>
    <subcellularLocation>
        <location evidence="2">Cytoplasm</location>
        <location evidence="2">Cytoskeleton</location>
        <location evidence="2">Microtubule organizing center</location>
        <location evidence="2">Centrosome</location>
    </subcellularLocation>
</comment>
<dbReference type="GO" id="GO:0070161">
    <property type="term" value="C:anchoring junction"/>
    <property type="evidence" value="ECO:0007669"/>
    <property type="project" value="UniProtKB-SubCell"/>
</dbReference>
<feature type="coiled-coil region" evidence="9">
    <location>
        <begin position="70"/>
        <end position="162"/>
    </location>
</feature>
<gene>
    <name evidence="10" type="ORF">PROFUN_04318</name>
</gene>
<evidence type="ECO:0000256" key="6">
    <source>
        <dbReference type="ARBA" id="ARBA00022949"/>
    </source>
</evidence>
<feature type="coiled-coil region" evidence="9">
    <location>
        <begin position="386"/>
        <end position="431"/>
    </location>
</feature>
<evidence type="ECO:0000313" key="11">
    <source>
        <dbReference type="Proteomes" id="UP000241769"/>
    </source>
</evidence>